<protein>
    <submittedName>
        <fullName evidence="1">Uncharacterized protein</fullName>
    </submittedName>
</protein>
<comment type="caution">
    <text evidence="1">The sequence shown here is derived from an EMBL/GenBank/DDBJ whole genome shotgun (WGS) entry which is preliminary data.</text>
</comment>
<gene>
    <name evidence="1" type="ORF">HMPREF0653_01246</name>
</gene>
<evidence type="ECO:0000313" key="2">
    <source>
        <dbReference type="Proteomes" id="UP000016660"/>
    </source>
</evidence>
<organism evidence="1 2">
    <name type="scientific">Prevotella disiens JCM 6334 = ATCC 29426</name>
    <dbReference type="NCBI Taxonomy" id="1235811"/>
    <lineage>
        <taxon>Bacteria</taxon>
        <taxon>Pseudomonadati</taxon>
        <taxon>Bacteroidota</taxon>
        <taxon>Bacteroidia</taxon>
        <taxon>Bacteroidales</taxon>
        <taxon>Prevotellaceae</taxon>
        <taxon>Prevotella</taxon>
    </lineage>
</organism>
<proteinExistence type="predicted"/>
<reference evidence="1 2" key="1">
    <citation type="submission" date="2013-06" db="EMBL/GenBank/DDBJ databases">
        <authorList>
            <person name="Weinstock G."/>
            <person name="Sodergren E."/>
            <person name="Lobos E.A."/>
            <person name="Fulton L."/>
            <person name="Fulton R."/>
            <person name="Courtney L."/>
            <person name="Fronick C."/>
            <person name="O'Laughlin M."/>
            <person name="Godfrey J."/>
            <person name="Wilson R.M."/>
            <person name="Miner T."/>
            <person name="Farmer C."/>
            <person name="Delehaunty K."/>
            <person name="Cordes M."/>
            <person name="Minx P."/>
            <person name="Tomlinson C."/>
            <person name="Chen J."/>
            <person name="Wollam A."/>
            <person name="Pepin K.H."/>
            <person name="Bhonagiri V."/>
            <person name="Zhang X."/>
            <person name="Warren W."/>
            <person name="Mitreva M."/>
            <person name="Mardis E.R."/>
            <person name="Wilson R.K."/>
        </authorList>
    </citation>
    <scope>NUCLEOTIDE SEQUENCE [LARGE SCALE GENOMIC DNA]</scope>
    <source>
        <strain evidence="1 2">ATCC 29426</strain>
    </source>
</reference>
<dbReference type="EMBL" id="AWUY01000096">
    <property type="protein sequence ID" value="ERJ77039.1"/>
    <property type="molecule type" value="Genomic_DNA"/>
</dbReference>
<accession>A0ABN0NSK8</accession>
<name>A0ABN0NSK8_9BACT</name>
<keyword evidence="2" id="KW-1185">Reference proteome</keyword>
<sequence>MTNLYLFENQPIIYAFLKPIVLRFKTIGFEPQKSLFCDAK</sequence>
<dbReference type="Proteomes" id="UP000016660">
    <property type="component" value="Unassembled WGS sequence"/>
</dbReference>
<evidence type="ECO:0000313" key="1">
    <source>
        <dbReference type="EMBL" id="ERJ77039.1"/>
    </source>
</evidence>